<protein>
    <submittedName>
        <fullName evidence="1">Uncharacterized protein</fullName>
    </submittedName>
</protein>
<reference evidence="1" key="1">
    <citation type="submission" date="2020-03" db="EMBL/GenBank/DDBJ databases">
        <title>The deep terrestrial virosphere.</title>
        <authorList>
            <person name="Holmfeldt K."/>
            <person name="Nilsson E."/>
            <person name="Simone D."/>
            <person name="Lopez-Fernandez M."/>
            <person name="Wu X."/>
            <person name="de Brujin I."/>
            <person name="Lundin D."/>
            <person name="Andersson A."/>
            <person name="Bertilsson S."/>
            <person name="Dopson M."/>
        </authorList>
    </citation>
    <scope>NUCLEOTIDE SEQUENCE</scope>
    <source>
        <strain evidence="1">MM415A03270</strain>
    </source>
</reference>
<dbReference type="EMBL" id="MT141864">
    <property type="protein sequence ID" value="QJA71319.1"/>
    <property type="molecule type" value="Genomic_DNA"/>
</dbReference>
<proteinExistence type="predicted"/>
<accession>A0A6M3JM79</accession>
<evidence type="ECO:0000313" key="1">
    <source>
        <dbReference type="EMBL" id="QJA71319.1"/>
    </source>
</evidence>
<dbReference type="AlphaFoldDB" id="A0A6M3JM79"/>
<name>A0A6M3JM79_9ZZZZ</name>
<sequence>MDDSDFQAIWKEAIALEDAIDDCSLKLVINYIVYTWTLLM</sequence>
<gene>
    <name evidence="1" type="ORF">MM415A03270_0003</name>
</gene>
<organism evidence="1">
    <name type="scientific">viral metagenome</name>
    <dbReference type="NCBI Taxonomy" id="1070528"/>
    <lineage>
        <taxon>unclassified sequences</taxon>
        <taxon>metagenomes</taxon>
        <taxon>organismal metagenomes</taxon>
    </lineage>
</organism>